<evidence type="ECO:0000256" key="1">
    <source>
        <dbReference type="ARBA" id="ARBA00005964"/>
    </source>
</evidence>
<feature type="signal peptide" evidence="3">
    <location>
        <begin position="1"/>
        <end position="17"/>
    </location>
</feature>
<dbReference type="Proteomes" id="UP000001861">
    <property type="component" value="Unassembled WGS sequence"/>
</dbReference>
<dbReference type="eggNOG" id="KOG4389">
    <property type="taxonomic scope" value="Eukaryota"/>
</dbReference>
<dbReference type="InterPro" id="IPR050309">
    <property type="entry name" value="Type-B_Carboxylest/Lipase"/>
</dbReference>
<dbReference type="EMBL" id="AACS02000002">
    <property type="protein sequence ID" value="EAU81841.2"/>
    <property type="molecule type" value="Genomic_DNA"/>
</dbReference>
<evidence type="ECO:0000313" key="6">
    <source>
        <dbReference type="Proteomes" id="UP000001861"/>
    </source>
</evidence>
<feature type="domain" description="Carboxylesterase type B" evidence="4">
    <location>
        <begin position="40"/>
        <end position="476"/>
    </location>
</feature>
<name>A8PAG3_COPC7</name>
<dbReference type="VEuPathDB" id="FungiDB:CC1G_12511"/>
<proteinExistence type="inferred from homology"/>
<dbReference type="PROSITE" id="PS00941">
    <property type="entry name" value="CARBOXYLESTERASE_B_2"/>
    <property type="match status" value="1"/>
</dbReference>
<dbReference type="HOGENOM" id="CLU_006586_10_6_1"/>
<dbReference type="InterPro" id="IPR019826">
    <property type="entry name" value="Carboxylesterase_B_AS"/>
</dbReference>
<evidence type="ECO:0000256" key="3">
    <source>
        <dbReference type="RuleBase" id="RU361235"/>
    </source>
</evidence>
<dbReference type="InterPro" id="IPR019819">
    <property type="entry name" value="Carboxylesterase_B_CS"/>
</dbReference>
<evidence type="ECO:0000313" key="5">
    <source>
        <dbReference type="EMBL" id="EAU81841.2"/>
    </source>
</evidence>
<accession>A8PAG3</accession>
<keyword evidence="3" id="KW-0732">Signal</keyword>
<dbReference type="PANTHER" id="PTHR11559">
    <property type="entry name" value="CARBOXYLESTERASE"/>
    <property type="match status" value="1"/>
</dbReference>
<comment type="similarity">
    <text evidence="1 3">Belongs to the type-B carboxylesterase/lipase family.</text>
</comment>
<dbReference type="InParanoid" id="A8PAG3"/>
<dbReference type="OrthoDB" id="408631at2759"/>
<gene>
    <name evidence="5" type="ORF">CC1G_12511</name>
</gene>
<dbReference type="AlphaFoldDB" id="A8PAG3"/>
<dbReference type="SUPFAM" id="SSF53474">
    <property type="entry name" value="alpha/beta-Hydrolases"/>
    <property type="match status" value="1"/>
</dbReference>
<dbReference type="GO" id="GO:0016787">
    <property type="term" value="F:hydrolase activity"/>
    <property type="evidence" value="ECO:0007669"/>
    <property type="project" value="UniProtKB-KW"/>
</dbReference>
<dbReference type="Pfam" id="PF00135">
    <property type="entry name" value="COesterase"/>
    <property type="match status" value="1"/>
</dbReference>
<reference evidence="5 6" key="1">
    <citation type="journal article" date="2010" name="Proc. Natl. Acad. Sci. U.S.A.">
        <title>Insights into evolution of multicellular fungi from the assembled chromosomes of the mushroom Coprinopsis cinerea (Coprinus cinereus).</title>
        <authorList>
            <person name="Stajich J.E."/>
            <person name="Wilke S.K."/>
            <person name="Ahren D."/>
            <person name="Au C.H."/>
            <person name="Birren B.W."/>
            <person name="Borodovsky M."/>
            <person name="Burns C."/>
            <person name="Canback B."/>
            <person name="Casselton L.A."/>
            <person name="Cheng C.K."/>
            <person name="Deng J."/>
            <person name="Dietrich F.S."/>
            <person name="Fargo D.C."/>
            <person name="Farman M.L."/>
            <person name="Gathman A.C."/>
            <person name="Goldberg J."/>
            <person name="Guigo R."/>
            <person name="Hoegger P.J."/>
            <person name="Hooker J.B."/>
            <person name="Huggins A."/>
            <person name="James T.Y."/>
            <person name="Kamada T."/>
            <person name="Kilaru S."/>
            <person name="Kodira C."/>
            <person name="Kues U."/>
            <person name="Kupfer D."/>
            <person name="Kwan H.S."/>
            <person name="Lomsadze A."/>
            <person name="Li W."/>
            <person name="Lilly W.W."/>
            <person name="Ma L.J."/>
            <person name="Mackey A.J."/>
            <person name="Manning G."/>
            <person name="Martin F."/>
            <person name="Muraguchi H."/>
            <person name="Natvig D.O."/>
            <person name="Palmerini H."/>
            <person name="Ramesh M.A."/>
            <person name="Rehmeyer C.J."/>
            <person name="Roe B.A."/>
            <person name="Shenoy N."/>
            <person name="Stanke M."/>
            <person name="Ter-Hovhannisyan V."/>
            <person name="Tunlid A."/>
            <person name="Velagapudi R."/>
            <person name="Vision T.J."/>
            <person name="Zeng Q."/>
            <person name="Zolan M.E."/>
            <person name="Pukkila P.J."/>
        </authorList>
    </citation>
    <scope>NUCLEOTIDE SEQUENCE [LARGE SCALE GENOMIC DNA]</scope>
    <source>
        <strain evidence="6">Okayama-7 / 130 / ATCC MYA-4618 / FGSC 9003</strain>
    </source>
</reference>
<feature type="chain" id="PRO_5005122032" description="Carboxylic ester hydrolase" evidence="3">
    <location>
        <begin position="18"/>
        <end position="569"/>
    </location>
</feature>
<evidence type="ECO:0000256" key="2">
    <source>
        <dbReference type="ARBA" id="ARBA00022801"/>
    </source>
</evidence>
<comment type="caution">
    <text evidence="5">The sequence shown here is derived from an EMBL/GenBank/DDBJ whole genome shotgun (WGS) entry which is preliminary data.</text>
</comment>
<sequence>MLFWSVCAAVLLNAAGAISIRSPLPSMCPTPDSYTNPEHPRIHLSYGSYEGVMEGNTHRFYGMHYAAPPVGPLRFSPPKPPIPFPGLKDASRFGAACPQQSVLPGFPPNGKDTFTNQSEDCLFVNVIKPAYIPSKQKLPVLVWIYGGGFMLGDTSSYDGTPIVERSMTLGTPVIYVSINYRMSAYGFLPGKEAKEAGIGNIGILDQVAGLEWVQKHIYRFGGDSNKVILWGESAGASSVGLHLVRNDGDTKGLFHGAFMQSGSPVPFGDIERGQPQFDKLVEDTGCSDAADKIDCLRSVPHDQLQSVITKAPNLLGYHSLKLPFGPTIDGKVLVRNPQVSLIKGLYAKVPIVSGACDDEATIFSFGSQNVTTDAEFKEFLRGYLPVTQDKIDMIAALYPEDPTAGSPFGTGSANALTPQFKRIAAFHGDWRFHAARRFFVSRVSKTQPTWSFLWKRGKALPYVGAAHTYEIPEFFASGNNPDYIGTDALISFANILNPSTSNTHSLLSKYNWEQYGVSSTDPPVLTFVDPGSAITTTYDTYRADGIAYLAELNFQLATGLSLNLASQPT</sequence>
<dbReference type="KEGG" id="cci:CC1G_12511"/>
<dbReference type="GeneID" id="6016597"/>
<protein>
    <recommendedName>
        <fullName evidence="3">Carboxylic ester hydrolase</fullName>
        <ecNumber evidence="3">3.1.1.-</ecNumber>
    </recommendedName>
</protein>
<dbReference type="ESTHER" id="copc7-a8pag3">
    <property type="family name" value="Fungal_carboxylesterase_lipase"/>
</dbReference>
<dbReference type="RefSeq" id="XP_001839982.2">
    <property type="nucleotide sequence ID" value="XM_001839930.2"/>
</dbReference>
<keyword evidence="6" id="KW-1185">Reference proteome</keyword>
<dbReference type="OMA" id="MESGAPW"/>
<dbReference type="InterPro" id="IPR002018">
    <property type="entry name" value="CarbesteraseB"/>
</dbReference>
<dbReference type="Gene3D" id="3.40.50.1820">
    <property type="entry name" value="alpha/beta hydrolase"/>
    <property type="match status" value="1"/>
</dbReference>
<dbReference type="InterPro" id="IPR029058">
    <property type="entry name" value="AB_hydrolase_fold"/>
</dbReference>
<organism evidence="5 6">
    <name type="scientific">Coprinopsis cinerea (strain Okayama-7 / 130 / ATCC MYA-4618 / FGSC 9003)</name>
    <name type="common">Inky cap fungus</name>
    <name type="synonym">Hormographiella aspergillata</name>
    <dbReference type="NCBI Taxonomy" id="240176"/>
    <lineage>
        <taxon>Eukaryota</taxon>
        <taxon>Fungi</taxon>
        <taxon>Dikarya</taxon>
        <taxon>Basidiomycota</taxon>
        <taxon>Agaricomycotina</taxon>
        <taxon>Agaricomycetes</taxon>
        <taxon>Agaricomycetidae</taxon>
        <taxon>Agaricales</taxon>
        <taxon>Agaricineae</taxon>
        <taxon>Psathyrellaceae</taxon>
        <taxon>Coprinopsis</taxon>
    </lineage>
</organism>
<evidence type="ECO:0000259" key="4">
    <source>
        <dbReference type="Pfam" id="PF00135"/>
    </source>
</evidence>
<keyword evidence="2 3" id="KW-0378">Hydrolase</keyword>
<dbReference type="EC" id="3.1.1.-" evidence="3"/>
<dbReference type="PROSITE" id="PS00122">
    <property type="entry name" value="CARBOXYLESTERASE_B_1"/>
    <property type="match status" value="1"/>
</dbReference>